<evidence type="ECO:0008006" key="4">
    <source>
        <dbReference type="Google" id="ProtNLM"/>
    </source>
</evidence>
<dbReference type="Proteomes" id="UP001055111">
    <property type="component" value="Unassembled WGS sequence"/>
</dbReference>
<evidence type="ECO:0000313" key="2">
    <source>
        <dbReference type="EMBL" id="GJH29401.1"/>
    </source>
</evidence>
<dbReference type="AlphaFoldDB" id="A0AA37MS87"/>
<keyword evidence="1" id="KW-1133">Transmembrane helix</keyword>
<protein>
    <recommendedName>
        <fullName evidence="4">Major facilitator transporter</fullName>
    </recommendedName>
</protein>
<comment type="caution">
    <text evidence="2">The sequence shown here is derived from an EMBL/GenBank/DDBJ whole genome shotgun (WGS) entry which is preliminary data.</text>
</comment>
<reference evidence="2" key="1">
    <citation type="submission" date="2022-09" db="EMBL/GenBank/DDBJ databases">
        <title>Isolation and characterization of 3-chlorobenzoate degrading bacteria from soils in Shizuoka.</title>
        <authorList>
            <person name="Ifat A."/>
            <person name="Ogawa N."/>
            <person name="Kimbara K."/>
            <person name="Moriuchi R."/>
            <person name="Dohra H."/>
            <person name="Shintani M."/>
        </authorList>
    </citation>
    <scope>NUCLEOTIDE SEQUENCE</scope>
    <source>
        <strain evidence="2">19CS4-2</strain>
    </source>
</reference>
<evidence type="ECO:0000313" key="3">
    <source>
        <dbReference type="Proteomes" id="UP001055111"/>
    </source>
</evidence>
<sequence>MATHNAWWPIAAYVALMAGVGFVTTFFTPETRGRDLTLHHDARPGESQW</sequence>
<name>A0AA37MS87_9BURK</name>
<organism evidence="2 3">
    <name type="scientific">Caballeronia novacaledonica</name>
    <dbReference type="NCBI Taxonomy" id="1544861"/>
    <lineage>
        <taxon>Bacteria</taxon>
        <taxon>Pseudomonadati</taxon>
        <taxon>Pseudomonadota</taxon>
        <taxon>Betaproteobacteria</taxon>
        <taxon>Burkholderiales</taxon>
        <taxon>Burkholderiaceae</taxon>
        <taxon>Caballeronia</taxon>
    </lineage>
</organism>
<dbReference type="RefSeq" id="WP_238216699.1">
    <property type="nucleotide sequence ID" value="NZ_BPUS01000022.1"/>
</dbReference>
<proteinExistence type="predicted"/>
<accession>A0AA37MS87</accession>
<keyword evidence="1" id="KW-0472">Membrane</keyword>
<gene>
    <name evidence="2" type="ORF">CBA19CS42_32815</name>
</gene>
<feature type="transmembrane region" description="Helical" evidence="1">
    <location>
        <begin position="6"/>
        <end position="27"/>
    </location>
</feature>
<keyword evidence="1" id="KW-0812">Transmembrane</keyword>
<evidence type="ECO:0000256" key="1">
    <source>
        <dbReference type="SAM" id="Phobius"/>
    </source>
</evidence>
<dbReference type="EMBL" id="BPUS01000022">
    <property type="protein sequence ID" value="GJH29401.1"/>
    <property type="molecule type" value="Genomic_DNA"/>
</dbReference>